<comment type="subcellular location">
    <subcellularLocation>
        <location evidence="1">Cell membrane</location>
        <topology evidence="1">Multi-pass membrane protein</topology>
    </subcellularLocation>
</comment>
<dbReference type="Pfam" id="PF03591">
    <property type="entry name" value="AzlC"/>
    <property type="match status" value="1"/>
</dbReference>
<dbReference type="PANTHER" id="PTHR34979">
    <property type="entry name" value="INNER MEMBRANE PROTEIN YGAZ"/>
    <property type="match status" value="1"/>
</dbReference>
<evidence type="ECO:0000256" key="4">
    <source>
        <dbReference type="ARBA" id="ARBA00022475"/>
    </source>
</evidence>
<feature type="transmembrane region" description="Helical" evidence="8">
    <location>
        <begin position="130"/>
        <end position="153"/>
    </location>
</feature>
<evidence type="ECO:0000256" key="5">
    <source>
        <dbReference type="ARBA" id="ARBA00022692"/>
    </source>
</evidence>
<evidence type="ECO:0000256" key="7">
    <source>
        <dbReference type="ARBA" id="ARBA00023136"/>
    </source>
</evidence>
<proteinExistence type="inferred from homology"/>
<feature type="transmembrane region" description="Helical" evidence="8">
    <location>
        <begin position="12"/>
        <end position="34"/>
    </location>
</feature>
<dbReference type="GO" id="GO:0005886">
    <property type="term" value="C:plasma membrane"/>
    <property type="evidence" value="ECO:0007669"/>
    <property type="project" value="UniProtKB-SubCell"/>
</dbReference>
<dbReference type="STRING" id="1128398.Curi_c25360"/>
<dbReference type="eggNOG" id="COG1296">
    <property type="taxonomic scope" value="Bacteria"/>
</dbReference>
<name>K0B4N9_GOTA9</name>
<evidence type="ECO:0000256" key="6">
    <source>
        <dbReference type="ARBA" id="ARBA00022989"/>
    </source>
</evidence>
<feature type="transmembrane region" description="Helical" evidence="8">
    <location>
        <begin position="159"/>
        <end position="177"/>
    </location>
</feature>
<keyword evidence="7 8" id="KW-0472">Membrane</keyword>
<dbReference type="PANTHER" id="PTHR34979:SF1">
    <property type="entry name" value="INNER MEMBRANE PROTEIN YGAZ"/>
    <property type="match status" value="1"/>
</dbReference>
<dbReference type="PATRIC" id="fig|1128398.3.peg.2611"/>
<feature type="transmembrane region" description="Helical" evidence="8">
    <location>
        <begin position="209"/>
        <end position="227"/>
    </location>
</feature>
<evidence type="ECO:0000256" key="8">
    <source>
        <dbReference type="SAM" id="Phobius"/>
    </source>
</evidence>
<accession>K0B4N9</accession>
<feature type="transmembrane region" description="Helical" evidence="8">
    <location>
        <begin position="74"/>
        <end position="93"/>
    </location>
</feature>
<dbReference type="OrthoDB" id="3177005at2"/>
<evidence type="ECO:0000313" key="9">
    <source>
        <dbReference type="EMBL" id="AFS79531.1"/>
    </source>
</evidence>
<evidence type="ECO:0000256" key="1">
    <source>
        <dbReference type="ARBA" id="ARBA00004651"/>
    </source>
</evidence>
<gene>
    <name evidence="9" type="primary">azlC1</name>
    <name evidence="9" type="ordered locus">Curi_c25360</name>
</gene>
<keyword evidence="10" id="KW-1185">Reference proteome</keyword>
<evidence type="ECO:0000256" key="3">
    <source>
        <dbReference type="ARBA" id="ARBA00022448"/>
    </source>
</evidence>
<protein>
    <submittedName>
        <fullName evidence="9">Branched-chain amino acid permease protein/azaleucin resistance protein</fullName>
    </submittedName>
</protein>
<reference evidence="9 10" key="1">
    <citation type="journal article" date="2012" name="PLoS ONE">
        <title>The purine-utilizing bacterium Clostridium acidurici 9a: a genome-guided metabolic reconsideration.</title>
        <authorList>
            <person name="Hartwich K."/>
            <person name="Poehlein A."/>
            <person name="Daniel R."/>
        </authorList>
    </citation>
    <scope>NUCLEOTIDE SEQUENCE [LARGE SCALE GENOMIC DNA]</scope>
    <source>
        <strain evidence="10">ATCC 7906 / DSM 604 / BCRC 14475 / CIP 104303 / KCTC 5404 / NCIMB 10678 / 9a</strain>
    </source>
</reference>
<dbReference type="EMBL" id="CP003326">
    <property type="protein sequence ID" value="AFS79531.1"/>
    <property type="molecule type" value="Genomic_DNA"/>
</dbReference>
<sequence length="237" mass="26343">MTRYLKDKETKAGLISSIPIILGYTPVAITFGIMAKGADISLLESILISMVVYAGASQFLALNLMAAGTGMIEIIFATFLINFRFFLMSTVFVNRLKEDLGKWNIIIGQTLTDETFSVASFRKEDVTKNFIITLNLLSYSSWVLGTILGYYSGSILPEILTESMGMALYAMFIAILIPEIKRSRRIGFLIFLSAFINTLLMNVKSLPQGWNMILAILISSSIGATIFKDEVQKENKE</sequence>
<dbReference type="KEGG" id="cad:Curi_c25360"/>
<organism evidence="9 10">
    <name type="scientific">Gottschalkia acidurici (strain ATCC 7906 / DSM 604 / BCRC 14475 / CIP 104303 / KCTC 5404 / NCIMB 10678 / 9a)</name>
    <name type="common">Clostridium acidurici</name>
    <dbReference type="NCBI Taxonomy" id="1128398"/>
    <lineage>
        <taxon>Bacteria</taxon>
        <taxon>Bacillati</taxon>
        <taxon>Bacillota</taxon>
        <taxon>Tissierellia</taxon>
        <taxon>Tissierellales</taxon>
        <taxon>Gottschalkiaceae</taxon>
        <taxon>Gottschalkia</taxon>
    </lineage>
</organism>
<dbReference type="InterPro" id="IPR011606">
    <property type="entry name" value="Brnchd-chn_aa_trnsp_permease"/>
</dbReference>
<feature type="transmembrane region" description="Helical" evidence="8">
    <location>
        <begin position="186"/>
        <end position="203"/>
    </location>
</feature>
<dbReference type="AlphaFoldDB" id="K0B4N9"/>
<dbReference type="GO" id="GO:1903785">
    <property type="term" value="P:L-valine transmembrane transport"/>
    <property type="evidence" value="ECO:0007669"/>
    <property type="project" value="TreeGrafter"/>
</dbReference>
<keyword evidence="5 8" id="KW-0812">Transmembrane</keyword>
<keyword evidence="4" id="KW-1003">Cell membrane</keyword>
<comment type="similarity">
    <text evidence="2">Belongs to the AzlC family.</text>
</comment>
<keyword evidence="6 8" id="KW-1133">Transmembrane helix</keyword>
<evidence type="ECO:0000313" key="10">
    <source>
        <dbReference type="Proteomes" id="UP000006094"/>
    </source>
</evidence>
<dbReference type="RefSeq" id="WP_014968665.1">
    <property type="nucleotide sequence ID" value="NC_018664.1"/>
</dbReference>
<keyword evidence="3" id="KW-0813">Transport</keyword>
<evidence type="ECO:0000256" key="2">
    <source>
        <dbReference type="ARBA" id="ARBA00010735"/>
    </source>
</evidence>
<dbReference type="Proteomes" id="UP000006094">
    <property type="component" value="Chromosome"/>
</dbReference>
<dbReference type="HOGENOM" id="CLU_065777_3_2_9"/>